<gene>
    <name evidence="2" type="ORF">N4264_04540</name>
</gene>
<reference evidence="2" key="1">
    <citation type="submission" date="2022-09" db="EMBL/GenBank/DDBJ databases">
        <title>Tahibacter sp. nov., isolated from a fresh water.</title>
        <authorList>
            <person name="Baek J.H."/>
            <person name="Lee J.K."/>
            <person name="Kim J.M."/>
            <person name="Jeon C.O."/>
        </authorList>
    </citation>
    <scope>NUCLEOTIDE SEQUENCE</scope>
    <source>
        <strain evidence="2">W38</strain>
    </source>
</reference>
<dbReference type="InterPro" id="IPR015943">
    <property type="entry name" value="WD40/YVTN_repeat-like_dom_sf"/>
</dbReference>
<dbReference type="RefSeq" id="WP_261695888.1">
    <property type="nucleotide sequence ID" value="NZ_CP104694.1"/>
</dbReference>
<evidence type="ECO:0000313" key="2">
    <source>
        <dbReference type="EMBL" id="UXI68929.1"/>
    </source>
</evidence>
<dbReference type="SUPFAM" id="SSF82171">
    <property type="entry name" value="DPP6 N-terminal domain-like"/>
    <property type="match status" value="1"/>
</dbReference>
<accession>A0ABY6BFY6</accession>
<name>A0ABY6BFY6_9GAMM</name>
<organism evidence="2 3">
    <name type="scientific">Tahibacter amnicola</name>
    <dbReference type="NCBI Taxonomy" id="2976241"/>
    <lineage>
        <taxon>Bacteria</taxon>
        <taxon>Pseudomonadati</taxon>
        <taxon>Pseudomonadota</taxon>
        <taxon>Gammaproteobacteria</taxon>
        <taxon>Lysobacterales</taxon>
        <taxon>Rhodanobacteraceae</taxon>
        <taxon>Tahibacter</taxon>
    </lineage>
</organism>
<dbReference type="Proteomes" id="UP001064632">
    <property type="component" value="Chromosome"/>
</dbReference>
<protein>
    <recommendedName>
        <fullName evidence="4">Oligogalacturonide lyase</fullName>
    </recommendedName>
</protein>
<evidence type="ECO:0000313" key="3">
    <source>
        <dbReference type="Proteomes" id="UP001064632"/>
    </source>
</evidence>
<feature type="chain" id="PRO_5046840455" description="Oligogalacturonide lyase" evidence="1">
    <location>
        <begin position="31"/>
        <end position="431"/>
    </location>
</feature>
<sequence>MSAKAGRSWRQCATVAVCFSGAGLSAPSHANLCEGLVTDKLNHPLSVAAVSKPAARQSFTDPQFGTRIRRVTDAAAIGKTYVKTMYSTQPAWNADESLLLLLSTGYQHVLYDGRTYQFIRNISSEISPSDGEQVLWDNDDPQVIYYANRVDRRFYRYNVVTRARTMLRDFNAPPASCTQDLTMGSDPMFGAWVGGKTGLTCGTKNWVYDFRNDVVHAVVNQVTQNNNPQTAYIVAPSGDKVFLSYLNNQAQVRSLEGQVVRTIANLVPHEHASLGKYANGHDAFFGVQFGTYEGSVVGADLDTGQVRVHVGPSNGWPYPPSGTHVSALATKNPGWVVVSSVGQLQNGLLGQSVLENELYLANVDTGVVCRIGHHRSAAGQGSNGYFSEPHPVLSPSGTRVAFNSDWFNSGGAETYVVELPAYDRIFASGFQ</sequence>
<dbReference type="Gene3D" id="2.130.10.10">
    <property type="entry name" value="YVTN repeat-like/Quinoprotein amine dehydrogenase"/>
    <property type="match status" value="1"/>
</dbReference>
<evidence type="ECO:0000256" key="1">
    <source>
        <dbReference type="SAM" id="SignalP"/>
    </source>
</evidence>
<feature type="signal peptide" evidence="1">
    <location>
        <begin position="1"/>
        <end position="30"/>
    </location>
</feature>
<keyword evidence="3" id="KW-1185">Reference proteome</keyword>
<proteinExistence type="predicted"/>
<evidence type="ECO:0008006" key="4">
    <source>
        <dbReference type="Google" id="ProtNLM"/>
    </source>
</evidence>
<dbReference type="EMBL" id="CP104694">
    <property type="protein sequence ID" value="UXI68929.1"/>
    <property type="molecule type" value="Genomic_DNA"/>
</dbReference>
<keyword evidence="1" id="KW-0732">Signal</keyword>